<feature type="chain" id="PRO_5036409088" description="LamG-like jellyroll fold domain-containing protein" evidence="1">
    <location>
        <begin position="20"/>
        <end position="499"/>
    </location>
</feature>
<evidence type="ECO:0000313" key="3">
    <source>
        <dbReference type="EMBL" id="CAF1030901.1"/>
    </source>
</evidence>
<dbReference type="Proteomes" id="UP000663852">
    <property type="component" value="Unassembled WGS sequence"/>
</dbReference>
<protein>
    <recommendedName>
        <fullName evidence="6">LamG-like jellyroll fold domain-containing protein</fullName>
    </recommendedName>
</protein>
<dbReference type="OrthoDB" id="347083at2759"/>
<evidence type="ECO:0000313" key="4">
    <source>
        <dbReference type="Proteomes" id="UP000663828"/>
    </source>
</evidence>
<evidence type="ECO:0000313" key="5">
    <source>
        <dbReference type="Proteomes" id="UP000663852"/>
    </source>
</evidence>
<organism evidence="2 5">
    <name type="scientific">Adineta ricciae</name>
    <name type="common">Rotifer</name>
    <dbReference type="NCBI Taxonomy" id="249248"/>
    <lineage>
        <taxon>Eukaryota</taxon>
        <taxon>Metazoa</taxon>
        <taxon>Spiralia</taxon>
        <taxon>Gnathifera</taxon>
        <taxon>Rotifera</taxon>
        <taxon>Eurotatoria</taxon>
        <taxon>Bdelloidea</taxon>
        <taxon>Adinetida</taxon>
        <taxon>Adinetidae</taxon>
        <taxon>Adineta</taxon>
    </lineage>
</organism>
<dbReference type="SUPFAM" id="SSF49899">
    <property type="entry name" value="Concanavalin A-like lectins/glucanases"/>
    <property type="match status" value="2"/>
</dbReference>
<dbReference type="EMBL" id="CAJNOR010000892">
    <property type="protein sequence ID" value="CAF1030901.1"/>
    <property type="molecule type" value="Genomic_DNA"/>
</dbReference>
<keyword evidence="1" id="KW-0732">Signal</keyword>
<evidence type="ECO:0008006" key="6">
    <source>
        <dbReference type="Google" id="ProtNLM"/>
    </source>
</evidence>
<feature type="signal peptide" evidence="1">
    <location>
        <begin position="1"/>
        <end position="19"/>
    </location>
</feature>
<dbReference type="Pfam" id="PF13385">
    <property type="entry name" value="Laminin_G_3"/>
    <property type="match status" value="2"/>
</dbReference>
<dbReference type="Proteomes" id="UP000663828">
    <property type="component" value="Unassembled WGS sequence"/>
</dbReference>
<comment type="caution">
    <text evidence="2">The sequence shown here is derived from an EMBL/GenBank/DDBJ whole genome shotgun (WGS) entry which is preliminary data.</text>
</comment>
<accession>A0A813NXW4</accession>
<evidence type="ECO:0000256" key="1">
    <source>
        <dbReference type="SAM" id="SignalP"/>
    </source>
</evidence>
<dbReference type="InterPro" id="IPR013320">
    <property type="entry name" value="ConA-like_dom_sf"/>
</dbReference>
<proteinExistence type="predicted"/>
<dbReference type="AlphaFoldDB" id="A0A813NXW4"/>
<sequence>MVGPTIAFILMALFLCAESIQIGFIQSVSLTPESAYPKLYNGSCEQCVCAMINSNKTIVSLNCYRTNSTCHLFGKALQTSRSYLNTKSNTTFYFLQLPPQDFVSLSWSFDDTFQENLNQVDTVQVNNVSFASPGIYGRGSALALNGSQYLMASLSYVDVTSIGFTFEMWIYAKRITATSVHQGLVGQCIHKSTSSCLHISIRSSYTHLGFFDNDCVGTTTIYIHTWYHVAFVYNATSLRQTVFVDGKVSCNDSASALNPQGFTPLTIGTIIERTSVRSYSGYLDQLSFVNRPKFSSEILNDATLVFYFAFKNGSFLDSGSNGMLSTPENMIVINDTLLFNQTSSSFKIETFMLVNKSLSISLRINPFSTNNRTIVHTSDNFTSWDMIAFDDQNQLTLQTEYNRTTLIGPKLVPHVWTHIVQTYFANGSVVLYINGTLYNQTEASYYPASCQVYTMILGDCAQRFGTCNRSGYEGFMDEVRVYTRNLDLSTIESLRNDRN</sequence>
<dbReference type="PANTHER" id="PTHR42535:SF2">
    <property type="entry name" value="CHROMOSOME UNDETERMINED SCAFFOLD_146, WHOLE GENOME SHOTGUN SEQUENCE"/>
    <property type="match status" value="1"/>
</dbReference>
<dbReference type="PANTHER" id="PTHR42535">
    <property type="entry name" value="OOKINETE PROTEIN, PUTATIVE-RELATED"/>
    <property type="match status" value="1"/>
</dbReference>
<dbReference type="Gene3D" id="2.60.120.200">
    <property type="match status" value="2"/>
</dbReference>
<reference evidence="2" key="1">
    <citation type="submission" date="2021-02" db="EMBL/GenBank/DDBJ databases">
        <authorList>
            <person name="Nowell W R."/>
        </authorList>
    </citation>
    <scope>NUCLEOTIDE SEQUENCE</scope>
</reference>
<keyword evidence="4" id="KW-1185">Reference proteome</keyword>
<name>A0A813NXW4_ADIRI</name>
<evidence type="ECO:0000313" key="2">
    <source>
        <dbReference type="EMBL" id="CAF0745329.1"/>
    </source>
</evidence>
<gene>
    <name evidence="2" type="ORF">EDS130_LOCUS1989</name>
    <name evidence="3" type="ORF">XAT740_LOCUS14745</name>
</gene>
<dbReference type="EMBL" id="CAJNOJ010000004">
    <property type="protein sequence ID" value="CAF0745329.1"/>
    <property type="molecule type" value="Genomic_DNA"/>
</dbReference>